<dbReference type="PANTHER" id="PTHR37310:SF1">
    <property type="entry name" value="CYTOPLASMIC PROTEIN"/>
    <property type="match status" value="1"/>
</dbReference>
<evidence type="ECO:0000313" key="2">
    <source>
        <dbReference type="Proteomes" id="UP000609064"/>
    </source>
</evidence>
<organism evidence="1 2">
    <name type="scientific">Emticicia aquatilis</name>
    <dbReference type="NCBI Taxonomy" id="1537369"/>
    <lineage>
        <taxon>Bacteria</taxon>
        <taxon>Pseudomonadati</taxon>
        <taxon>Bacteroidota</taxon>
        <taxon>Cytophagia</taxon>
        <taxon>Cytophagales</taxon>
        <taxon>Leadbetterellaceae</taxon>
        <taxon>Emticicia</taxon>
    </lineage>
</organism>
<dbReference type="Proteomes" id="UP000609064">
    <property type="component" value="Unassembled WGS sequence"/>
</dbReference>
<name>A0A916Z7M0_9BACT</name>
<dbReference type="EMBL" id="BMKK01000016">
    <property type="protein sequence ID" value="GGD80159.1"/>
    <property type="molecule type" value="Genomic_DNA"/>
</dbReference>
<dbReference type="RefSeq" id="WP_188770705.1">
    <property type="nucleotide sequence ID" value="NZ_BMKK01000016.1"/>
</dbReference>
<reference evidence="1" key="1">
    <citation type="journal article" date="2014" name="Int. J. Syst. Evol. Microbiol.">
        <title>Complete genome sequence of Corynebacterium casei LMG S-19264T (=DSM 44701T), isolated from a smear-ripened cheese.</title>
        <authorList>
            <consortium name="US DOE Joint Genome Institute (JGI-PGF)"/>
            <person name="Walter F."/>
            <person name="Albersmeier A."/>
            <person name="Kalinowski J."/>
            <person name="Ruckert C."/>
        </authorList>
    </citation>
    <scope>NUCLEOTIDE SEQUENCE</scope>
    <source>
        <strain evidence="1">CGMCC 1.15958</strain>
    </source>
</reference>
<protein>
    <submittedName>
        <fullName evidence="1">Ferredoxin</fullName>
    </submittedName>
</protein>
<sequence length="108" mass="12015">MIPQKYQACIDACADCIVACKDASTEDLKEDDIEMMARSIKLDHDCAAVCILAMQSMASDSELVKQICKLCVEVCTICAEECDKYDYMEQCKICSEACRKCAIECAKM</sequence>
<dbReference type="Gene3D" id="1.20.1270.360">
    <property type="match status" value="1"/>
</dbReference>
<dbReference type="AlphaFoldDB" id="A0A916Z7M0"/>
<dbReference type="InterPro" id="IPR005560">
    <property type="entry name" value="Csp_YhjQ"/>
</dbReference>
<gene>
    <name evidence="1" type="ORF">GCM10011514_50200</name>
</gene>
<reference evidence="1" key="2">
    <citation type="submission" date="2020-09" db="EMBL/GenBank/DDBJ databases">
        <authorList>
            <person name="Sun Q."/>
            <person name="Zhou Y."/>
        </authorList>
    </citation>
    <scope>NUCLEOTIDE SEQUENCE</scope>
    <source>
        <strain evidence="1">CGMCC 1.15958</strain>
    </source>
</reference>
<dbReference type="PANTHER" id="PTHR37310">
    <property type="entry name" value="CYTOPLASMIC PROTEIN-RELATED"/>
    <property type="match status" value="1"/>
</dbReference>
<accession>A0A916Z7M0</accession>
<keyword evidence="2" id="KW-1185">Reference proteome</keyword>
<comment type="caution">
    <text evidence="1">The sequence shown here is derived from an EMBL/GenBank/DDBJ whole genome shotgun (WGS) entry which is preliminary data.</text>
</comment>
<proteinExistence type="predicted"/>
<dbReference type="CDD" id="cd08026">
    <property type="entry name" value="DUF326"/>
    <property type="match status" value="1"/>
</dbReference>
<dbReference type="Pfam" id="PF03860">
    <property type="entry name" value="Csp"/>
    <property type="match status" value="1"/>
</dbReference>
<dbReference type="InterPro" id="IPR044543">
    <property type="entry name" value="YHJQ-like"/>
</dbReference>
<evidence type="ECO:0000313" key="1">
    <source>
        <dbReference type="EMBL" id="GGD80159.1"/>
    </source>
</evidence>